<organism evidence="1 2">
    <name type="scientific">Solanum commersonii</name>
    <name type="common">Commerson's wild potato</name>
    <name type="synonym">Commerson's nightshade</name>
    <dbReference type="NCBI Taxonomy" id="4109"/>
    <lineage>
        <taxon>Eukaryota</taxon>
        <taxon>Viridiplantae</taxon>
        <taxon>Streptophyta</taxon>
        <taxon>Embryophyta</taxon>
        <taxon>Tracheophyta</taxon>
        <taxon>Spermatophyta</taxon>
        <taxon>Magnoliopsida</taxon>
        <taxon>eudicotyledons</taxon>
        <taxon>Gunneridae</taxon>
        <taxon>Pentapetalae</taxon>
        <taxon>asterids</taxon>
        <taxon>lamiids</taxon>
        <taxon>Solanales</taxon>
        <taxon>Solanaceae</taxon>
        <taxon>Solanoideae</taxon>
        <taxon>Solaneae</taxon>
        <taxon>Solanum</taxon>
    </lineage>
</organism>
<gene>
    <name evidence="1" type="ORF">H5410_061553</name>
</gene>
<sequence>METANDPSGIVSLPYGLLISRILLDLLVDLSSFKPLEIVTIYDTCTFSSIGYVLVGTTWLKKESIKARTESVKPTRISVDSAAIILKDSNEIKARLTMLEDGLEKLLSTTDRLSRP</sequence>
<accession>A0A9J5W823</accession>
<proteinExistence type="predicted"/>
<keyword evidence="2" id="KW-1185">Reference proteome</keyword>
<dbReference type="OrthoDB" id="1750780at2759"/>
<evidence type="ECO:0000313" key="2">
    <source>
        <dbReference type="Proteomes" id="UP000824120"/>
    </source>
</evidence>
<dbReference type="AlphaFoldDB" id="A0A9J5W823"/>
<evidence type="ECO:0000313" key="1">
    <source>
        <dbReference type="EMBL" id="KAG5571787.1"/>
    </source>
</evidence>
<dbReference type="Proteomes" id="UP000824120">
    <property type="component" value="Chromosome 12"/>
</dbReference>
<comment type="caution">
    <text evidence="1">The sequence shown here is derived from an EMBL/GenBank/DDBJ whole genome shotgun (WGS) entry which is preliminary data.</text>
</comment>
<reference evidence="1 2" key="1">
    <citation type="submission" date="2020-09" db="EMBL/GenBank/DDBJ databases">
        <title>De no assembly of potato wild relative species, Solanum commersonii.</title>
        <authorList>
            <person name="Cho K."/>
        </authorList>
    </citation>
    <scope>NUCLEOTIDE SEQUENCE [LARGE SCALE GENOMIC DNA]</scope>
    <source>
        <strain evidence="1">LZ3.2</strain>
        <tissue evidence="1">Leaf</tissue>
    </source>
</reference>
<protein>
    <submittedName>
        <fullName evidence="1">Uncharacterized protein</fullName>
    </submittedName>
</protein>
<dbReference type="EMBL" id="JACXVP010000012">
    <property type="protein sequence ID" value="KAG5571787.1"/>
    <property type="molecule type" value="Genomic_DNA"/>
</dbReference>
<name>A0A9J5W823_SOLCO</name>